<dbReference type="AlphaFoldDB" id="A0A0F9SN35"/>
<name>A0A0F9SN35_9ZZZZ</name>
<dbReference type="EMBL" id="LAZR01001839">
    <property type="protein sequence ID" value="KKN38301.1"/>
    <property type="molecule type" value="Genomic_DNA"/>
</dbReference>
<proteinExistence type="predicted"/>
<comment type="caution">
    <text evidence="1">The sequence shown here is derived from an EMBL/GenBank/DDBJ whole genome shotgun (WGS) entry which is preliminary data.</text>
</comment>
<evidence type="ECO:0000313" key="1">
    <source>
        <dbReference type="EMBL" id="KKN38301.1"/>
    </source>
</evidence>
<sequence>MEDFFGYHSEWNLGSPGGWDYQRTTQIIGKEVWIKLNEIQSIGVDLDMDHPLFFPLNSFTEMLVQVHKTLAGNNPGLIAVVAEEETLESVTENRNLAQQLSSIEGITGVLMAPQELELKDSKVSWRGRPVSVLFVDFNTDVLVSLHHKHDLTPLLQAVRENRVINPRGTEPINVKSMFEVISGPMSDRFHPEIVRRTPWTRQFHPRMTSGPGGEDIKNLIEWTRSNWENLVLKPERGYSGQGVCLSEMKIEADEAVNLALSKGNYIVQKKIPLHLWAEDIPVLNRDKKEITIESYQTDFRSIVGAQGLFGFLCRFGGVPTNVGSGGGVQPLAVLRSDLSVKEAADRINDAILNIGYDNLLQVIEMQEKMSKDHDFTYLLGPIKIAIRPRLLTSQQLAALERYCTALWSDCLTLEKMWLAGELDEMICMSEEELKIARMQPWRGGAAIFASDGLFNFGTIKEIS</sequence>
<dbReference type="SUPFAM" id="SSF56059">
    <property type="entry name" value="Glutathione synthetase ATP-binding domain-like"/>
    <property type="match status" value="1"/>
</dbReference>
<reference evidence="1" key="1">
    <citation type="journal article" date="2015" name="Nature">
        <title>Complex archaea that bridge the gap between prokaryotes and eukaryotes.</title>
        <authorList>
            <person name="Spang A."/>
            <person name="Saw J.H."/>
            <person name="Jorgensen S.L."/>
            <person name="Zaremba-Niedzwiedzka K."/>
            <person name="Martijn J."/>
            <person name="Lind A.E."/>
            <person name="van Eijk R."/>
            <person name="Schleper C."/>
            <person name="Guy L."/>
            <person name="Ettema T.J."/>
        </authorList>
    </citation>
    <scope>NUCLEOTIDE SEQUENCE</scope>
</reference>
<accession>A0A0F9SN35</accession>
<protein>
    <recommendedName>
        <fullName evidence="2">ATP-grasp domain-containing protein</fullName>
    </recommendedName>
</protein>
<gene>
    <name evidence="1" type="ORF">LCGC14_0754810</name>
</gene>
<evidence type="ECO:0008006" key="2">
    <source>
        <dbReference type="Google" id="ProtNLM"/>
    </source>
</evidence>
<organism evidence="1">
    <name type="scientific">marine sediment metagenome</name>
    <dbReference type="NCBI Taxonomy" id="412755"/>
    <lineage>
        <taxon>unclassified sequences</taxon>
        <taxon>metagenomes</taxon>
        <taxon>ecological metagenomes</taxon>
    </lineage>
</organism>